<comment type="caution">
    <text evidence="3">The sequence shown here is derived from an EMBL/GenBank/DDBJ whole genome shotgun (WGS) entry which is preliminary data.</text>
</comment>
<proteinExistence type="predicted"/>
<dbReference type="GO" id="GO:0006261">
    <property type="term" value="P:DNA-templated DNA replication"/>
    <property type="evidence" value="ECO:0007669"/>
    <property type="project" value="InterPro"/>
</dbReference>
<evidence type="ECO:0000259" key="2">
    <source>
        <dbReference type="SMART" id="SM00482"/>
    </source>
</evidence>
<organism evidence="3">
    <name type="scientific">marine sediment metagenome</name>
    <dbReference type="NCBI Taxonomy" id="412755"/>
    <lineage>
        <taxon>unclassified sequences</taxon>
        <taxon>metagenomes</taxon>
        <taxon>ecological metagenomes</taxon>
    </lineage>
</organism>
<feature type="domain" description="DNA-directed DNA polymerase family A palm" evidence="2">
    <location>
        <begin position="34"/>
        <end position="242"/>
    </location>
</feature>
<name>A0A0F9G3F4_9ZZZZ</name>
<dbReference type="GO" id="GO:0006302">
    <property type="term" value="P:double-strand break repair"/>
    <property type="evidence" value="ECO:0007669"/>
    <property type="project" value="TreeGrafter"/>
</dbReference>
<dbReference type="Gene3D" id="1.10.150.20">
    <property type="entry name" value="5' to 3' exonuclease, C-terminal subdomain"/>
    <property type="match status" value="1"/>
</dbReference>
<keyword evidence="1" id="KW-0235">DNA replication</keyword>
<dbReference type="GO" id="GO:0003677">
    <property type="term" value="F:DNA binding"/>
    <property type="evidence" value="ECO:0007669"/>
    <property type="project" value="InterPro"/>
</dbReference>
<evidence type="ECO:0000313" key="3">
    <source>
        <dbReference type="EMBL" id="KKL84986.1"/>
    </source>
</evidence>
<evidence type="ECO:0000256" key="1">
    <source>
        <dbReference type="ARBA" id="ARBA00022705"/>
    </source>
</evidence>
<dbReference type="InterPro" id="IPR002298">
    <property type="entry name" value="DNA_polymerase_A"/>
</dbReference>
<dbReference type="InterPro" id="IPR001098">
    <property type="entry name" value="DNA-dir_DNA_pol_A_palm_dom"/>
</dbReference>
<dbReference type="PANTHER" id="PTHR10133">
    <property type="entry name" value="DNA POLYMERASE I"/>
    <property type="match status" value="1"/>
</dbReference>
<gene>
    <name evidence="3" type="ORF">LCGC14_1959210</name>
</gene>
<dbReference type="Pfam" id="PF00476">
    <property type="entry name" value="DNA_pol_A"/>
    <property type="match status" value="1"/>
</dbReference>
<dbReference type="PRINTS" id="PR00868">
    <property type="entry name" value="DNAPOLI"/>
</dbReference>
<reference evidence="3" key="1">
    <citation type="journal article" date="2015" name="Nature">
        <title>Complex archaea that bridge the gap between prokaryotes and eukaryotes.</title>
        <authorList>
            <person name="Spang A."/>
            <person name="Saw J.H."/>
            <person name="Jorgensen S.L."/>
            <person name="Zaremba-Niedzwiedzka K."/>
            <person name="Martijn J."/>
            <person name="Lind A.E."/>
            <person name="van Eijk R."/>
            <person name="Schleper C."/>
            <person name="Guy L."/>
            <person name="Ettema T.J."/>
        </authorList>
    </citation>
    <scope>NUCLEOTIDE SEQUENCE</scope>
</reference>
<protein>
    <recommendedName>
        <fullName evidence="2">DNA-directed DNA polymerase family A palm domain-containing protein</fullName>
    </recommendedName>
</protein>
<dbReference type="InterPro" id="IPR043502">
    <property type="entry name" value="DNA/RNA_pol_sf"/>
</dbReference>
<dbReference type="GO" id="GO:0003887">
    <property type="term" value="F:DNA-directed DNA polymerase activity"/>
    <property type="evidence" value="ECO:0007669"/>
    <property type="project" value="InterPro"/>
</dbReference>
<dbReference type="Gene3D" id="3.30.70.370">
    <property type="match status" value="1"/>
</dbReference>
<dbReference type="EMBL" id="LAZR01021533">
    <property type="protein sequence ID" value="KKL84986.1"/>
    <property type="molecule type" value="Genomic_DNA"/>
</dbReference>
<sequence length="283" mass="32142">YNASGTKGTRISSSKPLMGDGLALQNIPVRESKGIKNIRDMFRAGPGNVFVKCDLRQAETMVVAHILRRLGDNTLYDLYQDPNFDIHKWSGTFIFGGSTEDITKAQRDIAKVRNHSGNYMAGPRVMMSEALKYNVDGVDYTMAQKMIESGHRAIPGLRIWWHDVERRIRSTRTLYTCLERRRIFFGRFDNTTFRDAVSYEPQSTVGDVCNRIFTRLSNTLKDGCSPLLQVHDECVVECPKGDANYVVGRMREAAHITLRVSDKPFIIPLDISVGKNWKECVEI</sequence>
<feature type="non-terminal residue" evidence="3">
    <location>
        <position position="1"/>
    </location>
</feature>
<dbReference type="AlphaFoldDB" id="A0A0F9G3F4"/>
<dbReference type="SMART" id="SM00482">
    <property type="entry name" value="POLAc"/>
    <property type="match status" value="1"/>
</dbReference>
<accession>A0A0F9G3F4</accession>
<dbReference type="PANTHER" id="PTHR10133:SF27">
    <property type="entry name" value="DNA POLYMERASE NU"/>
    <property type="match status" value="1"/>
</dbReference>
<dbReference type="SUPFAM" id="SSF56672">
    <property type="entry name" value="DNA/RNA polymerases"/>
    <property type="match status" value="1"/>
</dbReference>